<keyword evidence="7" id="KW-1185">Reference proteome</keyword>
<evidence type="ECO:0000313" key="7">
    <source>
        <dbReference type="Proteomes" id="UP000283841"/>
    </source>
</evidence>
<keyword evidence="3" id="KW-0274">FAD</keyword>
<dbReference type="InterPro" id="IPR036188">
    <property type="entry name" value="FAD/NAD-bd_sf"/>
</dbReference>
<proteinExistence type="inferred from homology"/>
<dbReference type="STRING" id="264951.A0A443I4L7"/>
<protein>
    <submittedName>
        <fullName evidence="6">Dimethylaniline monooxygenase (N-oxide forming)</fullName>
    </submittedName>
</protein>
<keyword evidence="2" id="KW-0285">Flavoprotein</keyword>
<evidence type="ECO:0000313" key="6">
    <source>
        <dbReference type="EMBL" id="RWQ99038.1"/>
    </source>
</evidence>
<keyword evidence="4" id="KW-0560">Oxidoreductase</keyword>
<feature type="region of interest" description="Disordered" evidence="5">
    <location>
        <begin position="45"/>
        <end position="91"/>
    </location>
</feature>
<comment type="similarity">
    <text evidence="1">Belongs to the FMO family.</text>
</comment>
<dbReference type="InterPro" id="IPR050346">
    <property type="entry name" value="FMO-like"/>
</dbReference>
<evidence type="ECO:0000256" key="2">
    <source>
        <dbReference type="ARBA" id="ARBA00022630"/>
    </source>
</evidence>
<comment type="caution">
    <text evidence="6">The sequence shown here is derived from an EMBL/GenBank/DDBJ whole genome shotgun (WGS) entry which is preliminary data.</text>
</comment>
<evidence type="ECO:0000256" key="4">
    <source>
        <dbReference type="ARBA" id="ARBA00023002"/>
    </source>
</evidence>
<name>A0A443I4L7_BYSSP</name>
<evidence type="ECO:0000256" key="5">
    <source>
        <dbReference type="SAM" id="MobiDB-lite"/>
    </source>
</evidence>
<dbReference type="InterPro" id="IPR020946">
    <property type="entry name" value="Flavin_mOase-like"/>
</dbReference>
<dbReference type="GO" id="GO:0004499">
    <property type="term" value="F:N,N-dimethylaniline monooxygenase activity"/>
    <property type="evidence" value="ECO:0007669"/>
    <property type="project" value="InterPro"/>
</dbReference>
<dbReference type="GO" id="GO:0050661">
    <property type="term" value="F:NADP binding"/>
    <property type="evidence" value="ECO:0007669"/>
    <property type="project" value="InterPro"/>
</dbReference>
<dbReference type="Proteomes" id="UP000283841">
    <property type="component" value="Unassembled WGS sequence"/>
</dbReference>
<dbReference type="PANTHER" id="PTHR23023">
    <property type="entry name" value="DIMETHYLANILINE MONOOXYGENASE"/>
    <property type="match status" value="1"/>
</dbReference>
<dbReference type="Pfam" id="PF00743">
    <property type="entry name" value="FMO-like"/>
    <property type="match status" value="2"/>
</dbReference>
<accession>A0A443I4L7</accession>
<dbReference type="Pfam" id="PF13450">
    <property type="entry name" value="NAD_binding_8"/>
    <property type="match status" value="1"/>
</dbReference>
<dbReference type="GeneID" id="39598654"/>
<evidence type="ECO:0000256" key="1">
    <source>
        <dbReference type="ARBA" id="ARBA00009183"/>
    </source>
</evidence>
<sequence length="490" mass="56020">MAYPRIKSVAIIGAGAAGAAAAAAFAAENYFDTIRVFERRETAGGTWIHDPDPTPLLRPRPGALPTEIDPPLEIPRDLPTTTPPSSQERYEKTPIHEELTTNVPSIAMSFSDVRFAYGPFIPHWVVKQYIESYFSKHHTDSLLVLSTTVEDVTKFTSTSTGADKWSLTLRRYDPVAQVDVWWKEEFDAVIFANGHYSVPYVPKVDGLEEYIQNFPGRVIHSKSYRSALNFRDKRVLVVGNAASGHDVTTALVKTAKHPVYQSRRSPSRWDGDKPPPGIEWKPVVKEYLPNGDIIFDDDTVLSDIDTVIYSTGYRASFPFWNSHANGGPIWDYRQDRLIGNYLHIFMRNFPTLGIVGIPRTLTFRSFEYQAIALARVFSGRNAVALPSREQQARWEEERWNLVSRERRKFHDIPWDNGETVTYLNELFHLAGLPLLSGEGRYPPILNEQTRWAIEHVKRYPEPRHDNNKKEEEDRWTVVHPAAYKDSLHFI</sequence>
<dbReference type="AlphaFoldDB" id="A0A443I4L7"/>
<dbReference type="VEuPathDB" id="FungiDB:C8Q69DRAFT_449583"/>
<evidence type="ECO:0000256" key="3">
    <source>
        <dbReference type="ARBA" id="ARBA00022827"/>
    </source>
</evidence>
<dbReference type="GO" id="GO:0050660">
    <property type="term" value="F:flavin adenine dinucleotide binding"/>
    <property type="evidence" value="ECO:0007669"/>
    <property type="project" value="InterPro"/>
</dbReference>
<dbReference type="Gene3D" id="3.50.50.60">
    <property type="entry name" value="FAD/NAD(P)-binding domain"/>
    <property type="match status" value="2"/>
</dbReference>
<reference evidence="6 7" key="1">
    <citation type="journal article" date="2018" name="Front. Microbiol.">
        <title>Genomic and genetic insights into a cosmopolitan fungus, Paecilomyces variotii (Eurotiales).</title>
        <authorList>
            <person name="Urquhart A.S."/>
            <person name="Mondo S.J."/>
            <person name="Makela M.R."/>
            <person name="Hane J.K."/>
            <person name="Wiebenga A."/>
            <person name="He G."/>
            <person name="Mihaltcheva S."/>
            <person name="Pangilinan J."/>
            <person name="Lipzen A."/>
            <person name="Barry K."/>
            <person name="de Vries R.P."/>
            <person name="Grigoriev I.V."/>
            <person name="Idnurm A."/>
        </authorList>
    </citation>
    <scope>NUCLEOTIDE SEQUENCE [LARGE SCALE GENOMIC DNA]</scope>
    <source>
        <strain evidence="6 7">CBS 101075</strain>
    </source>
</reference>
<organism evidence="6 7">
    <name type="scientific">Byssochlamys spectabilis</name>
    <name type="common">Paecilomyces variotii</name>
    <dbReference type="NCBI Taxonomy" id="264951"/>
    <lineage>
        <taxon>Eukaryota</taxon>
        <taxon>Fungi</taxon>
        <taxon>Dikarya</taxon>
        <taxon>Ascomycota</taxon>
        <taxon>Pezizomycotina</taxon>
        <taxon>Eurotiomycetes</taxon>
        <taxon>Eurotiomycetidae</taxon>
        <taxon>Eurotiales</taxon>
        <taxon>Thermoascaceae</taxon>
        <taxon>Paecilomyces</taxon>
    </lineage>
</organism>
<dbReference type="EMBL" id="RCNU01000001">
    <property type="protein sequence ID" value="RWQ99038.1"/>
    <property type="molecule type" value="Genomic_DNA"/>
</dbReference>
<gene>
    <name evidence="6" type="ORF">C8Q69DRAFT_449583</name>
</gene>
<keyword evidence="6" id="KW-0503">Monooxygenase</keyword>
<dbReference type="SUPFAM" id="SSF51905">
    <property type="entry name" value="FAD/NAD(P)-binding domain"/>
    <property type="match status" value="2"/>
</dbReference>
<dbReference type="RefSeq" id="XP_028488683.1">
    <property type="nucleotide sequence ID" value="XM_028629377.1"/>
</dbReference>